<proteinExistence type="inferred from homology"/>
<accession>A0A345ZAZ0</accession>
<comment type="function">
    <text evidence="5">One of two assembly initiator proteins, it binds directly to the 5'-end of the 23S rRNA, where it nucleates assembly of the 50S subunit.</text>
</comment>
<gene>
    <name evidence="5 7" type="primary">rplX</name>
    <name evidence="7" type="ORF">C0J27_01690</name>
</gene>
<dbReference type="Pfam" id="PF17136">
    <property type="entry name" value="ribosomal_L24"/>
    <property type="match status" value="1"/>
</dbReference>
<dbReference type="GO" id="GO:0003735">
    <property type="term" value="F:structural constituent of ribosome"/>
    <property type="evidence" value="ECO:0007669"/>
    <property type="project" value="InterPro"/>
</dbReference>
<comment type="function">
    <text evidence="5">One of the proteins that surrounds the polypeptide exit tunnel on the outside of the subunit.</text>
</comment>
<evidence type="ECO:0000259" key="6">
    <source>
        <dbReference type="Pfam" id="PF17136"/>
    </source>
</evidence>
<feature type="domain" description="Large ribosomal subunit protein uL24 C-terminal" evidence="6">
    <location>
        <begin position="39"/>
        <end position="83"/>
    </location>
</feature>
<dbReference type="AlphaFoldDB" id="A0A345ZAZ0"/>
<organism evidence="7 8">
    <name type="scientific">Candidatus Chromulinivorax destructor</name>
    <dbReference type="NCBI Taxonomy" id="2066483"/>
    <lineage>
        <taxon>Bacteria</taxon>
        <taxon>Candidatus Babelota</taxon>
        <taxon>Candidatus Babeliae</taxon>
        <taxon>Candidatus Babeliales</taxon>
        <taxon>Candidatus Chromulinivoraceae</taxon>
        <taxon>Candidatus Chromulinivorax</taxon>
    </lineage>
</organism>
<protein>
    <recommendedName>
        <fullName evidence="4 5">Large ribosomal subunit protein uL24</fullName>
    </recommendedName>
</protein>
<evidence type="ECO:0000256" key="5">
    <source>
        <dbReference type="HAMAP-Rule" id="MF_01326"/>
    </source>
</evidence>
<dbReference type="KEGG" id="cdes:C0J27_01690"/>
<dbReference type="NCBIfam" id="TIGR01079">
    <property type="entry name" value="rplX_bact"/>
    <property type="match status" value="1"/>
</dbReference>
<dbReference type="InterPro" id="IPR014722">
    <property type="entry name" value="Rib_uL2_dom2"/>
</dbReference>
<dbReference type="Gene3D" id="2.30.30.30">
    <property type="match status" value="1"/>
</dbReference>
<comment type="subunit">
    <text evidence="5">Part of the 50S ribosomal subunit.</text>
</comment>
<name>A0A345ZAZ0_9BACT</name>
<evidence type="ECO:0000313" key="8">
    <source>
        <dbReference type="Proteomes" id="UP000254834"/>
    </source>
</evidence>
<comment type="similarity">
    <text evidence="1 5">Belongs to the universal ribosomal protein uL24 family.</text>
</comment>
<dbReference type="HAMAP" id="MF_01326_B">
    <property type="entry name" value="Ribosomal_uL24_B"/>
    <property type="match status" value="1"/>
</dbReference>
<keyword evidence="2 5" id="KW-0689">Ribosomal protein</keyword>
<dbReference type="GO" id="GO:0005840">
    <property type="term" value="C:ribosome"/>
    <property type="evidence" value="ECO:0007669"/>
    <property type="project" value="UniProtKB-KW"/>
</dbReference>
<dbReference type="Proteomes" id="UP000254834">
    <property type="component" value="Chromosome"/>
</dbReference>
<dbReference type="InterPro" id="IPR003256">
    <property type="entry name" value="Ribosomal_uL24"/>
</dbReference>
<dbReference type="InterPro" id="IPR005825">
    <property type="entry name" value="Ribosomal_uL24_CS"/>
</dbReference>
<dbReference type="SUPFAM" id="SSF50104">
    <property type="entry name" value="Translation proteins SH3-like domain"/>
    <property type="match status" value="1"/>
</dbReference>
<dbReference type="PROSITE" id="PS01108">
    <property type="entry name" value="RIBOSOMAL_L24"/>
    <property type="match status" value="1"/>
</dbReference>
<dbReference type="InterPro" id="IPR041988">
    <property type="entry name" value="Ribosomal_uL24_KOW"/>
</dbReference>
<evidence type="ECO:0000256" key="2">
    <source>
        <dbReference type="ARBA" id="ARBA00022980"/>
    </source>
</evidence>
<evidence type="ECO:0000256" key="3">
    <source>
        <dbReference type="ARBA" id="ARBA00023274"/>
    </source>
</evidence>
<dbReference type="PANTHER" id="PTHR12903">
    <property type="entry name" value="MITOCHONDRIAL RIBOSOMAL PROTEIN L24"/>
    <property type="match status" value="1"/>
</dbReference>
<dbReference type="GO" id="GO:0019843">
    <property type="term" value="F:rRNA binding"/>
    <property type="evidence" value="ECO:0007669"/>
    <property type="project" value="UniProtKB-UniRule"/>
</dbReference>
<keyword evidence="5" id="KW-0694">RNA-binding</keyword>
<keyword evidence="3 5" id="KW-0687">Ribonucleoprotein</keyword>
<dbReference type="InterPro" id="IPR008991">
    <property type="entry name" value="Translation_prot_SH3-like_sf"/>
</dbReference>
<dbReference type="InterPro" id="IPR057264">
    <property type="entry name" value="Ribosomal_uL24_C"/>
</dbReference>
<keyword evidence="8" id="KW-1185">Reference proteome</keyword>
<evidence type="ECO:0000256" key="1">
    <source>
        <dbReference type="ARBA" id="ARBA00010618"/>
    </source>
</evidence>
<sequence>MKMLRKDDKVVVLTGKDKGKQGEIMAFDFKNDKVKVKGINIITCHVKAKRQGEVGGIQKREAFIHISNVLPVDSLTGQPVRLSKLNRK</sequence>
<evidence type="ECO:0000256" key="4">
    <source>
        <dbReference type="ARBA" id="ARBA00035206"/>
    </source>
</evidence>
<evidence type="ECO:0000313" key="7">
    <source>
        <dbReference type="EMBL" id="AXK60457.1"/>
    </source>
</evidence>
<dbReference type="GO" id="GO:0006412">
    <property type="term" value="P:translation"/>
    <property type="evidence" value="ECO:0007669"/>
    <property type="project" value="UniProtKB-UniRule"/>
</dbReference>
<dbReference type="GO" id="GO:1990904">
    <property type="term" value="C:ribonucleoprotein complex"/>
    <property type="evidence" value="ECO:0007669"/>
    <property type="project" value="UniProtKB-KW"/>
</dbReference>
<dbReference type="OrthoDB" id="9807419at2"/>
<reference evidence="7 8" key="1">
    <citation type="submission" date="2017-12" db="EMBL/GenBank/DDBJ databases">
        <title>Chromulinavorax destructans is a abundant pathogen of dominant heterotrophic picoflagllates.</title>
        <authorList>
            <person name="Deeg C.M."/>
            <person name="Zimmer M."/>
            <person name="Suttle C.A."/>
        </authorList>
    </citation>
    <scope>NUCLEOTIDE SEQUENCE [LARGE SCALE GENOMIC DNA]</scope>
    <source>
        <strain evidence="7 8">SeV1</strain>
    </source>
</reference>
<keyword evidence="5" id="KW-0699">rRNA-binding</keyword>
<dbReference type="EMBL" id="CP025544">
    <property type="protein sequence ID" value="AXK60457.1"/>
    <property type="molecule type" value="Genomic_DNA"/>
</dbReference>
<dbReference type="CDD" id="cd06089">
    <property type="entry name" value="KOW_RPL26"/>
    <property type="match status" value="1"/>
</dbReference>
<dbReference type="RefSeq" id="WP_115585472.1">
    <property type="nucleotide sequence ID" value="NZ_CP025544.1"/>
</dbReference>